<dbReference type="Proteomes" id="UP000001471">
    <property type="component" value="Unassembled WGS sequence"/>
</dbReference>
<dbReference type="OrthoDB" id="10561629at2759"/>
<gene>
    <name evidence="1" type="ORF">PTRG_01512</name>
</gene>
<proteinExistence type="predicted"/>
<reference evidence="2" key="1">
    <citation type="journal article" date="2013" name="G3 (Bethesda)">
        <title>Comparative genomics of a plant-pathogenic fungus, Pyrenophora tritici-repentis, reveals transduplication and the impact of repeat elements on pathogenicity and population divergence.</title>
        <authorList>
            <person name="Manning V.A."/>
            <person name="Pandelova I."/>
            <person name="Dhillon B."/>
            <person name="Wilhelm L.J."/>
            <person name="Goodwin S.B."/>
            <person name="Berlin A.M."/>
            <person name="Figueroa M."/>
            <person name="Freitag M."/>
            <person name="Hane J.K."/>
            <person name="Henrissat B."/>
            <person name="Holman W.H."/>
            <person name="Kodira C.D."/>
            <person name="Martin J."/>
            <person name="Oliver R.P."/>
            <person name="Robbertse B."/>
            <person name="Schackwitz W."/>
            <person name="Schwartz D.C."/>
            <person name="Spatafora J.W."/>
            <person name="Turgeon B.G."/>
            <person name="Yandava C."/>
            <person name="Young S."/>
            <person name="Zhou S."/>
            <person name="Zeng Q."/>
            <person name="Grigoriev I.V."/>
            <person name="Ma L.-J."/>
            <person name="Ciuffetti L.M."/>
        </authorList>
    </citation>
    <scope>NUCLEOTIDE SEQUENCE [LARGE SCALE GENOMIC DNA]</scope>
    <source>
        <strain evidence="2">Pt-1C-BFP</strain>
    </source>
</reference>
<evidence type="ECO:0000313" key="2">
    <source>
        <dbReference type="Proteomes" id="UP000001471"/>
    </source>
</evidence>
<dbReference type="InParanoid" id="B2VWF0"/>
<dbReference type="AlphaFoldDB" id="B2VWF0"/>
<name>B2VWF0_PYRTR</name>
<evidence type="ECO:0000313" key="1">
    <source>
        <dbReference type="EMBL" id="EDU40950.1"/>
    </source>
</evidence>
<sequence length="227" mass="24766">MATASNRGGGGGALLPAACRSNSNAIATPPRRRLSGSWRHAGIRSMDRIWKAHRRPLEGAEARCIKPVWDVQQATTLGAGSGPQHNAGLRHEQKEKHNQHVLNNQRIGSIHTVLLACHWRSLSFFPRGLRAAPLSALSDTTGPPECHGIIHLHLARERQACRLGTLASSTLLHHVPALATRQEHLREFVKERALVDDEPAVRQAKTRPMAAPITISTFSCPSARVPP</sequence>
<organism evidence="1 2">
    <name type="scientific">Pyrenophora tritici-repentis (strain Pt-1C-BFP)</name>
    <name type="common">Wheat tan spot fungus</name>
    <name type="synonym">Drechslera tritici-repentis</name>
    <dbReference type="NCBI Taxonomy" id="426418"/>
    <lineage>
        <taxon>Eukaryota</taxon>
        <taxon>Fungi</taxon>
        <taxon>Dikarya</taxon>
        <taxon>Ascomycota</taxon>
        <taxon>Pezizomycotina</taxon>
        <taxon>Dothideomycetes</taxon>
        <taxon>Pleosporomycetidae</taxon>
        <taxon>Pleosporales</taxon>
        <taxon>Pleosporineae</taxon>
        <taxon>Pleosporaceae</taxon>
        <taxon>Pyrenophora</taxon>
    </lineage>
</organism>
<dbReference type="HOGENOM" id="CLU_1220227_0_0_1"/>
<protein>
    <submittedName>
        <fullName evidence="1">Uncharacterized protein</fullName>
    </submittedName>
</protein>
<accession>B2VWF0</accession>
<dbReference type="EMBL" id="DS231615">
    <property type="protein sequence ID" value="EDU40950.1"/>
    <property type="molecule type" value="Genomic_DNA"/>
</dbReference>